<keyword evidence="2" id="KW-1185">Reference proteome</keyword>
<dbReference type="RefSeq" id="WP_110201280.1">
    <property type="nucleotide sequence ID" value="NZ_QICH01000002.1"/>
</dbReference>
<dbReference type="EMBL" id="QICH01000002">
    <property type="protein sequence ID" value="PXF63477.1"/>
    <property type="molecule type" value="Genomic_DNA"/>
</dbReference>
<protein>
    <submittedName>
        <fullName evidence="1">Response regulator</fullName>
    </submittedName>
</protein>
<comment type="caution">
    <text evidence="1">The sequence shown here is derived from an EMBL/GenBank/DDBJ whole genome shotgun (WGS) entry which is preliminary data.</text>
</comment>
<evidence type="ECO:0000313" key="2">
    <source>
        <dbReference type="Proteomes" id="UP000247689"/>
    </source>
</evidence>
<reference evidence="1 2" key="1">
    <citation type="submission" date="2018-05" db="EMBL/GenBank/DDBJ databases">
        <title>Kangiella spongicola genome sequence.</title>
        <authorList>
            <person name="Maclea K.S."/>
            <person name="Goen A.E."/>
            <person name="Kelley C."/>
            <person name="Underriner A."/>
            <person name="Silverwood T."/>
            <person name="Trachtenberg A.M."/>
        </authorList>
    </citation>
    <scope>NUCLEOTIDE SEQUENCE [LARGE SCALE GENOMIC DNA]</scope>
    <source>
        <strain evidence="1 2">ATCC BAA-2076</strain>
    </source>
</reference>
<name>A0A318D9B7_9GAMM</name>
<accession>A0A318D9B7</accession>
<dbReference type="SUPFAM" id="SSF52172">
    <property type="entry name" value="CheY-like"/>
    <property type="match status" value="1"/>
</dbReference>
<evidence type="ECO:0000313" key="1">
    <source>
        <dbReference type="EMBL" id="PXF63477.1"/>
    </source>
</evidence>
<organism evidence="1 2">
    <name type="scientific">Kangiella spongicola</name>
    <dbReference type="NCBI Taxonomy" id="796379"/>
    <lineage>
        <taxon>Bacteria</taxon>
        <taxon>Pseudomonadati</taxon>
        <taxon>Pseudomonadota</taxon>
        <taxon>Gammaproteobacteria</taxon>
        <taxon>Kangiellales</taxon>
        <taxon>Kangiellaceae</taxon>
        <taxon>Kangiella</taxon>
    </lineage>
</organism>
<dbReference type="Gene3D" id="3.40.50.2300">
    <property type="match status" value="1"/>
</dbReference>
<gene>
    <name evidence="1" type="ORF">DL796_08615</name>
</gene>
<dbReference type="InterPro" id="IPR011006">
    <property type="entry name" value="CheY-like_superfamily"/>
</dbReference>
<sequence length="184" mass="21372">MSTILLIDDSTRILADTAEKLEQAGYKYDYVDDYKVAFNFLRLSRPSVQIVVVSLNNSLGYPMMRKVQSLMSDRATIIVYSQDKDATISSWIKRQKLPFFFKHDEEADAMFNSIKRSLYSKGQFFTHQQLLKLARVLSKYTNQAQQLVKEAAPHSKSLQELEHKLARKLDGIDKQRRFLSDLQK</sequence>
<dbReference type="Proteomes" id="UP000247689">
    <property type="component" value="Unassembled WGS sequence"/>
</dbReference>
<proteinExistence type="predicted"/>
<dbReference type="OrthoDB" id="6193982at2"/>
<dbReference type="AlphaFoldDB" id="A0A318D9B7"/>